<feature type="compositionally biased region" description="Basic and acidic residues" evidence="1">
    <location>
        <begin position="215"/>
        <end position="225"/>
    </location>
</feature>
<evidence type="ECO:0008006" key="4">
    <source>
        <dbReference type="Google" id="ProtNLM"/>
    </source>
</evidence>
<accession>A0A9D4TDP1</accession>
<dbReference type="VEuPathDB" id="VectorBase:RSAN_034385"/>
<comment type="caution">
    <text evidence="2">The sequence shown here is derived from an EMBL/GenBank/DDBJ whole genome shotgun (WGS) entry which is preliminary data.</text>
</comment>
<sequence length="379" mass="42280">MPMQAAPQRSRVYTGSTQSDSLVSLPAPLVVAANAASRIQWFGGCQSEPNDDRVAATQSNIGSAGAPPGPVRTPRYRSVALPTLQVPTYAGDLRQWQEFWDHYSATIHENTELPPIEKFKYLLTYLTGAAKRAIEGIRLADNNYEIAVITLKERFGRQELLVNEHIDQLLALSPVRSSKEVEKLRVLHDTAFPQDLAVLYRQKKKEESTQDGDTSAERTTPEARTHKATDILSFLKIQVEVREEGKQAAPSSHPCHSTMVHDDMNSPTRSAHAIPSASALVATESLQQRTLSCVLCNSRAHSLAECTADMSVEEKKARLRNSRCCYSFPEPHVQQVPTPTPNGPLRIVTRCRNDRFSKNDRAAGYVWNYFPDSNHGFNW</sequence>
<evidence type="ECO:0000313" key="2">
    <source>
        <dbReference type="EMBL" id="KAH7986454.1"/>
    </source>
</evidence>
<dbReference type="InterPro" id="IPR005312">
    <property type="entry name" value="DUF1759"/>
</dbReference>
<keyword evidence="3" id="KW-1185">Reference proteome</keyword>
<reference evidence="2" key="1">
    <citation type="journal article" date="2020" name="Cell">
        <title>Large-Scale Comparative Analyses of Tick Genomes Elucidate Their Genetic Diversity and Vector Capacities.</title>
        <authorList>
            <consortium name="Tick Genome and Microbiome Consortium (TIGMIC)"/>
            <person name="Jia N."/>
            <person name="Wang J."/>
            <person name="Shi W."/>
            <person name="Du L."/>
            <person name="Sun Y."/>
            <person name="Zhan W."/>
            <person name="Jiang J.F."/>
            <person name="Wang Q."/>
            <person name="Zhang B."/>
            <person name="Ji P."/>
            <person name="Bell-Sakyi L."/>
            <person name="Cui X.M."/>
            <person name="Yuan T.T."/>
            <person name="Jiang B.G."/>
            <person name="Yang W.F."/>
            <person name="Lam T.T."/>
            <person name="Chang Q.C."/>
            <person name="Ding S.J."/>
            <person name="Wang X.J."/>
            <person name="Zhu J.G."/>
            <person name="Ruan X.D."/>
            <person name="Zhao L."/>
            <person name="Wei J.T."/>
            <person name="Ye R.Z."/>
            <person name="Que T.C."/>
            <person name="Du C.H."/>
            <person name="Zhou Y.H."/>
            <person name="Cheng J.X."/>
            <person name="Dai P.F."/>
            <person name="Guo W.B."/>
            <person name="Han X.H."/>
            <person name="Huang E.J."/>
            <person name="Li L.F."/>
            <person name="Wei W."/>
            <person name="Gao Y.C."/>
            <person name="Liu J.Z."/>
            <person name="Shao H.Z."/>
            <person name="Wang X."/>
            <person name="Wang C.C."/>
            <person name="Yang T.C."/>
            <person name="Huo Q.B."/>
            <person name="Li W."/>
            <person name="Chen H.Y."/>
            <person name="Chen S.E."/>
            <person name="Zhou L.G."/>
            <person name="Ni X.B."/>
            <person name="Tian J.H."/>
            <person name="Sheng Y."/>
            <person name="Liu T."/>
            <person name="Pan Y.S."/>
            <person name="Xia L.Y."/>
            <person name="Li J."/>
            <person name="Zhao F."/>
            <person name="Cao W.C."/>
        </authorList>
    </citation>
    <scope>NUCLEOTIDE SEQUENCE</scope>
    <source>
        <strain evidence="2">Rsan-2018</strain>
    </source>
</reference>
<dbReference type="EMBL" id="JABSTV010000433">
    <property type="protein sequence ID" value="KAH7986454.1"/>
    <property type="molecule type" value="Genomic_DNA"/>
</dbReference>
<proteinExistence type="predicted"/>
<gene>
    <name evidence="2" type="ORF">HPB52_024962</name>
</gene>
<evidence type="ECO:0000256" key="1">
    <source>
        <dbReference type="SAM" id="MobiDB-lite"/>
    </source>
</evidence>
<dbReference type="Proteomes" id="UP000821837">
    <property type="component" value="Unassembled WGS sequence"/>
</dbReference>
<feature type="region of interest" description="Disordered" evidence="1">
    <location>
        <begin position="203"/>
        <end position="225"/>
    </location>
</feature>
<dbReference type="Pfam" id="PF03564">
    <property type="entry name" value="DUF1759"/>
    <property type="match status" value="1"/>
</dbReference>
<evidence type="ECO:0000313" key="3">
    <source>
        <dbReference type="Proteomes" id="UP000821837"/>
    </source>
</evidence>
<dbReference type="PANTHER" id="PTHR22954">
    <property type="entry name" value="RETROVIRAL PROTEASE-RELATED"/>
    <property type="match status" value="1"/>
</dbReference>
<organism evidence="2 3">
    <name type="scientific">Rhipicephalus sanguineus</name>
    <name type="common">Brown dog tick</name>
    <name type="synonym">Ixodes sanguineus</name>
    <dbReference type="NCBI Taxonomy" id="34632"/>
    <lineage>
        <taxon>Eukaryota</taxon>
        <taxon>Metazoa</taxon>
        <taxon>Ecdysozoa</taxon>
        <taxon>Arthropoda</taxon>
        <taxon>Chelicerata</taxon>
        <taxon>Arachnida</taxon>
        <taxon>Acari</taxon>
        <taxon>Parasitiformes</taxon>
        <taxon>Ixodida</taxon>
        <taxon>Ixodoidea</taxon>
        <taxon>Ixodidae</taxon>
        <taxon>Rhipicephalinae</taxon>
        <taxon>Rhipicephalus</taxon>
        <taxon>Rhipicephalus</taxon>
    </lineage>
</organism>
<name>A0A9D4TDP1_RHISA</name>
<dbReference type="AlphaFoldDB" id="A0A9D4TDP1"/>
<protein>
    <recommendedName>
        <fullName evidence="4">Gag protein</fullName>
    </recommendedName>
</protein>
<reference evidence="2" key="2">
    <citation type="submission" date="2021-09" db="EMBL/GenBank/DDBJ databases">
        <authorList>
            <person name="Jia N."/>
            <person name="Wang J."/>
            <person name="Shi W."/>
            <person name="Du L."/>
            <person name="Sun Y."/>
            <person name="Zhan W."/>
            <person name="Jiang J."/>
            <person name="Wang Q."/>
            <person name="Zhang B."/>
            <person name="Ji P."/>
            <person name="Sakyi L.B."/>
            <person name="Cui X."/>
            <person name="Yuan T."/>
            <person name="Jiang B."/>
            <person name="Yang W."/>
            <person name="Lam T.T.-Y."/>
            <person name="Chang Q."/>
            <person name="Ding S."/>
            <person name="Wang X."/>
            <person name="Zhu J."/>
            <person name="Ruan X."/>
            <person name="Zhao L."/>
            <person name="Wei J."/>
            <person name="Que T."/>
            <person name="Du C."/>
            <person name="Cheng J."/>
            <person name="Dai P."/>
            <person name="Han X."/>
            <person name="Huang E."/>
            <person name="Gao Y."/>
            <person name="Liu J."/>
            <person name="Shao H."/>
            <person name="Ye R."/>
            <person name="Li L."/>
            <person name="Wei W."/>
            <person name="Wang X."/>
            <person name="Wang C."/>
            <person name="Huo Q."/>
            <person name="Li W."/>
            <person name="Guo W."/>
            <person name="Chen H."/>
            <person name="Chen S."/>
            <person name="Zhou L."/>
            <person name="Zhou L."/>
            <person name="Ni X."/>
            <person name="Tian J."/>
            <person name="Zhou Y."/>
            <person name="Sheng Y."/>
            <person name="Liu T."/>
            <person name="Pan Y."/>
            <person name="Xia L."/>
            <person name="Li J."/>
            <person name="Zhao F."/>
            <person name="Cao W."/>
        </authorList>
    </citation>
    <scope>NUCLEOTIDE SEQUENCE</scope>
    <source>
        <strain evidence="2">Rsan-2018</strain>
        <tissue evidence="2">Larvae</tissue>
    </source>
</reference>
<dbReference type="PANTHER" id="PTHR22954:SF3">
    <property type="entry name" value="PROTEIN CBG08539"/>
    <property type="match status" value="1"/>
</dbReference>